<proteinExistence type="inferred from homology"/>
<sequence length="429" mass="47039">MKSLRNYLRGYFLIAKRFIICLVEFMNPQRPAALGFIFVTVLIDVIGFGIIVPVLPKLIQELTHGSLSDVAWYGGLLMFAYSFVQFISAPFVGGLSDRYGRRPILLASLFGFTLDYLFLAFAPSIFWLFVGRVVSGIMGASFTTGYAYIADISPPEKRAQNFGILGAAFGLGFIIGPVIGGSLGQFGSRAPFLAAAALTLVNWLFGFFVLPESLTDENRRKFEWKKANPIGSLINLKRYPMIIGLIVAFFLINTAAHAVQGTWNYYTMEKFQWNEAMIGYSLGVVGLVYAVTQGGLIRIILPVLGQNRSIYLGLALSALGYALFALATQSWMMFVFLIPYCLGGIAMPPLQGIMSSQVPPREQGELQGALTSLMSVTAIVGPILMTGLFSYFTARETPIYSPEAPLWMGTILTAASLWISVGSLRKHHS</sequence>
<keyword evidence="5 8" id="KW-0812">Transmembrane</keyword>
<feature type="transmembrane region" description="Helical" evidence="8">
    <location>
        <begin position="70"/>
        <end position="92"/>
    </location>
</feature>
<feature type="transmembrane region" description="Helical" evidence="8">
    <location>
        <begin position="32"/>
        <end position="55"/>
    </location>
</feature>
<dbReference type="Proteomes" id="UP000058857">
    <property type="component" value="Chromosome 1"/>
</dbReference>
<dbReference type="InterPro" id="IPR001958">
    <property type="entry name" value="Tet-R_TetA/multi-R_MdtG-like"/>
</dbReference>
<dbReference type="PANTHER" id="PTHR23504:SF15">
    <property type="entry name" value="MAJOR FACILITATOR SUPERFAMILY (MFS) PROFILE DOMAIN-CONTAINING PROTEIN"/>
    <property type="match status" value="1"/>
</dbReference>
<feature type="transmembrane region" description="Helical" evidence="8">
    <location>
        <begin position="239"/>
        <end position="258"/>
    </location>
</feature>
<dbReference type="InterPro" id="IPR020846">
    <property type="entry name" value="MFS_dom"/>
</dbReference>
<evidence type="ECO:0000256" key="4">
    <source>
        <dbReference type="ARBA" id="ARBA00022448"/>
    </source>
</evidence>
<evidence type="ECO:0000256" key="8">
    <source>
        <dbReference type="SAM" id="Phobius"/>
    </source>
</evidence>
<feature type="transmembrane region" description="Helical" evidence="8">
    <location>
        <begin position="370"/>
        <end position="392"/>
    </location>
</feature>
<dbReference type="SUPFAM" id="SSF103473">
    <property type="entry name" value="MFS general substrate transporter"/>
    <property type="match status" value="1"/>
</dbReference>
<dbReference type="PRINTS" id="PR01035">
    <property type="entry name" value="TCRTETA"/>
</dbReference>
<dbReference type="InterPro" id="IPR011701">
    <property type="entry name" value="MFS"/>
</dbReference>
<dbReference type="PATRIC" id="fig|280505.15.peg.429"/>
<comment type="similarity">
    <text evidence="3">Belongs to the major facilitator superfamily. TCR/Tet family.</text>
</comment>
<dbReference type="GO" id="GO:0016020">
    <property type="term" value="C:membrane"/>
    <property type="evidence" value="ECO:0007669"/>
    <property type="project" value="UniProtKB-SubCell"/>
</dbReference>
<keyword evidence="4" id="KW-0813">Transport</keyword>
<dbReference type="InterPro" id="IPR036259">
    <property type="entry name" value="MFS_trans_sf"/>
</dbReference>
<accession>A0A0S2IMB9</accession>
<evidence type="ECO:0000313" key="10">
    <source>
        <dbReference type="EMBL" id="ALO24791.1"/>
    </source>
</evidence>
<feature type="transmembrane region" description="Helical" evidence="8">
    <location>
        <begin position="404"/>
        <end position="424"/>
    </location>
</feature>
<keyword evidence="6 8" id="KW-1133">Transmembrane helix</keyword>
<evidence type="ECO:0000256" key="2">
    <source>
        <dbReference type="ARBA" id="ARBA00004141"/>
    </source>
</evidence>
<dbReference type="AlphaFoldDB" id="A0A0S2IMB9"/>
<protein>
    <submittedName>
        <fullName evidence="10">Transporter, major facilitator family protein</fullName>
    </submittedName>
</protein>
<dbReference type="EMBL" id="CP012029">
    <property type="protein sequence ID" value="ALO24791.1"/>
    <property type="molecule type" value="Genomic_DNA"/>
</dbReference>
<comment type="subcellular location">
    <subcellularLocation>
        <location evidence="2">Membrane</location>
        <topology evidence="2">Multi-pass membrane protein</topology>
    </subcellularLocation>
</comment>
<dbReference type="PANTHER" id="PTHR23504">
    <property type="entry name" value="MAJOR FACILITATOR SUPERFAMILY DOMAIN-CONTAINING PROTEIN 10"/>
    <property type="match status" value="1"/>
</dbReference>
<dbReference type="PROSITE" id="PS50850">
    <property type="entry name" value="MFS"/>
    <property type="match status" value="1"/>
</dbReference>
<feature type="transmembrane region" description="Helical" evidence="8">
    <location>
        <begin position="133"/>
        <end position="150"/>
    </location>
</feature>
<feature type="transmembrane region" description="Helical" evidence="8">
    <location>
        <begin position="104"/>
        <end position="127"/>
    </location>
</feature>
<organism evidence="10">
    <name type="scientific">Leptospira borgpetersenii serovar Ballum</name>
    <dbReference type="NCBI Taxonomy" id="280505"/>
    <lineage>
        <taxon>Bacteria</taxon>
        <taxon>Pseudomonadati</taxon>
        <taxon>Spirochaetota</taxon>
        <taxon>Spirochaetia</taxon>
        <taxon>Leptospirales</taxon>
        <taxon>Leptospiraceae</taxon>
        <taxon>Leptospira</taxon>
    </lineage>
</organism>
<evidence type="ECO:0000256" key="5">
    <source>
        <dbReference type="ARBA" id="ARBA00022692"/>
    </source>
</evidence>
<feature type="transmembrane region" description="Helical" evidence="8">
    <location>
        <begin position="278"/>
        <end position="297"/>
    </location>
</feature>
<keyword evidence="7 8" id="KW-0472">Membrane</keyword>
<dbReference type="Pfam" id="PF07690">
    <property type="entry name" value="MFS_1"/>
    <property type="match status" value="1"/>
</dbReference>
<feature type="transmembrane region" description="Helical" evidence="8">
    <location>
        <begin position="162"/>
        <end position="184"/>
    </location>
</feature>
<dbReference type="GO" id="GO:0022857">
    <property type="term" value="F:transmembrane transporter activity"/>
    <property type="evidence" value="ECO:0007669"/>
    <property type="project" value="InterPro"/>
</dbReference>
<feature type="transmembrane region" description="Helical" evidence="8">
    <location>
        <begin position="309"/>
        <end position="327"/>
    </location>
</feature>
<evidence type="ECO:0000313" key="11">
    <source>
        <dbReference type="Proteomes" id="UP000058857"/>
    </source>
</evidence>
<gene>
    <name evidence="10" type="ORF">LBBP_00436</name>
</gene>
<evidence type="ECO:0000256" key="1">
    <source>
        <dbReference type="ARBA" id="ARBA00003279"/>
    </source>
</evidence>
<dbReference type="Gene3D" id="1.20.1250.20">
    <property type="entry name" value="MFS general substrate transporter like domains"/>
    <property type="match status" value="1"/>
</dbReference>
<evidence type="ECO:0000259" key="9">
    <source>
        <dbReference type="PROSITE" id="PS50850"/>
    </source>
</evidence>
<dbReference type="CDD" id="cd17388">
    <property type="entry name" value="MFS_TetA"/>
    <property type="match status" value="1"/>
</dbReference>
<feature type="transmembrane region" description="Helical" evidence="8">
    <location>
        <begin position="190"/>
        <end position="210"/>
    </location>
</feature>
<evidence type="ECO:0000256" key="7">
    <source>
        <dbReference type="ARBA" id="ARBA00023136"/>
    </source>
</evidence>
<evidence type="ECO:0000256" key="3">
    <source>
        <dbReference type="ARBA" id="ARBA00007520"/>
    </source>
</evidence>
<feature type="transmembrane region" description="Helical" evidence="8">
    <location>
        <begin position="333"/>
        <end position="350"/>
    </location>
</feature>
<comment type="function">
    <text evidence="1">Resistance to tetracycline by an active tetracycline efflux. This is an energy-dependent process that decreases the accumulation of the antibiotic in whole cells. This protein functions as a metal-tetracycline/H(+) antiporter.</text>
</comment>
<evidence type="ECO:0000256" key="6">
    <source>
        <dbReference type="ARBA" id="ARBA00022989"/>
    </source>
</evidence>
<dbReference type="InterPro" id="IPR005829">
    <property type="entry name" value="Sugar_transporter_CS"/>
</dbReference>
<reference evidence="10 11" key="1">
    <citation type="journal article" date="2015" name="PLoS Negl. Trop. Dis.">
        <title>Distribution of Plasmids in Distinct Leptospira Pathogenic Species.</title>
        <authorList>
            <person name="Wang Y."/>
            <person name="Zhuang X."/>
            <person name="Zhong Y."/>
            <person name="Zhang C."/>
            <person name="Zhang Y."/>
            <person name="Zeng L."/>
            <person name="Zhu Y."/>
            <person name="He P."/>
            <person name="Dong K."/>
            <person name="Pal U."/>
            <person name="Guo X."/>
            <person name="Qin J."/>
        </authorList>
    </citation>
    <scope>NUCLEOTIDE SEQUENCE [LARGE SCALE GENOMIC DNA]</scope>
    <source>
        <strain evidence="10 11">56604</strain>
    </source>
</reference>
<dbReference type="PROSITE" id="PS00216">
    <property type="entry name" value="SUGAR_TRANSPORT_1"/>
    <property type="match status" value="1"/>
</dbReference>
<name>A0A0S2IMB9_LEPBO</name>
<feature type="domain" description="Major facilitator superfamily (MFS) profile" evidence="9">
    <location>
        <begin position="33"/>
        <end position="428"/>
    </location>
</feature>